<evidence type="ECO:0000313" key="1">
    <source>
        <dbReference type="EMBL" id="ACD94577.1"/>
    </source>
</evidence>
<protein>
    <submittedName>
        <fullName evidence="1">Uncharacterized protein</fullName>
    </submittedName>
</protein>
<proteinExistence type="predicted"/>
<dbReference type="RefSeq" id="WP_012468931.1">
    <property type="nucleotide sequence ID" value="NC_010814.1"/>
</dbReference>
<dbReference type="KEGG" id="glo:Glov_0853"/>
<dbReference type="HOGENOM" id="CLU_1265437_0_0_7"/>
<sequence length="214" mass="24965">MRLLAHLYPDYSSPIITVHEALRLQRQYPDKWGKRCFYDLTLLRELHPIDRGAASTFAYPEGCLVEYGKHSKGIAHELVLNYICNTETWPVELNGKKYLLQNRVAIDEFFITDIATRNTCLVDCHMFLTPKSELYNELAGRLGIEVTPPFWWMKFFKKRTLKKFNLTVFELKMLPEWHVADPVNFTVEEIKQLQGKITDYLNSGTKLTCLFNPG</sequence>
<keyword evidence="2" id="KW-1185">Reference proteome</keyword>
<evidence type="ECO:0000313" key="2">
    <source>
        <dbReference type="Proteomes" id="UP000002420"/>
    </source>
</evidence>
<accession>B3E512</accession>
<dbReference type="EMBL" id="CP001089">
    <property type="protein sequence ID" value="ACD94577.1"/>
    <property type="molecule type" value="Genomic_DNA"/>
</dbReference>
<dbReference type="STRING" id="398767.Glov_0853"/>
<reference evidence="1 2" key="1">
    <citation type="submission" date="2008-05" db="EMBL/GenBank/DDBJ databases">
        <title>Complete sequence of chromosome of Geobacter lovleyi SZ.</title>
        <authorList>
            <consortium name="US DOE Joint Genome Institute"/>
            <person name="Lucas S."/>
            <person name="Copeland A."/>
            <person name="Lapidus A."/>
            <person name="Glavina del Rio T."/>
            <person name="Dalin E."/>
            <person name="Tice H."/>
            <person name="Bruce D."/>
            <person name="Goodwin L."/>
            <person name="Pitluck S."/>
            <person name="Chertkov O."/>
            <person name="Meincke L."/>
            <person name="Brettin T."/>
            <person name="Detter J.C."/>
            <person name="Han C."/>
            <person name="Tapia R."/>
            <person name="Kuske C.R."/>
            <person name="Schmutz J."/>
            <person name="Larimer F."/>
            <person name="Land M."/>
            <person name="Hauser L."/>
            <person name="Kyrpides N."/>
            <person name="Mikhailova N."/>
            <person name="Sung Y."/>
            <person name="Fletcher K.E."/>
            <person name="Ritalahti K.M."/>
            <person name="Loeffler F.E."/>
            <person name="Richardson P."/>
        </authorList>
    </citation>
    <scope>NUCLEOTIDE SEQUENCE [LARGE SCALE GENOMIC DNA]</scope>
    <source>
        <strain evidence="2">ATCC BAA-1151 / DSM 17278 / SZ</strain>
    </source>
</reference>
<dbReference type="Proteomes" id="UP000002420">
    <property type="component" value="Chromosome"/>
</dbReference>
<name>B3E512_TRIL1</name>
<dbReference type="AlphaFoldDB" id="B3E512"/>
<organism evidence="1 2">
    <name type="scientific">Trichlorobacter lovleyi (strain ATCC BAA-1151 / DSM 17278 / SZ)</name>
    <name type="common">Geobacter lovleyi</name>
    <dbReference type="NCBI Taxonomy" id="398767"/>
    <lineage>
        <taxon>Bacteria</taxon>
        <taxon>Pseudomonadati</taxon>
        <taxon>Thermodesulfobacteriota</taxon>
        <taxon>Desulfuromonadia</taxon>
        <taxon>Geobacterales</taxon>
        <taxon>Geobacteraceae</taxon>
        <taxon>Trichlorobacter</taxon>
    </lineage>
</organism>
<gene>
    <name evidence="1" type="ordered locus">Glov_0853</name>
</gene>